<name>A0A250KU47_9GAMM</name>
<keyword evidence="1" id="KW-0732">Signal</keyword>
<dbReference type="KEGG" id="mmai:sS8_3091"/>
<gene>
    <name evidence="2" type="ORF">sS8_3091</name>
</gene>
<protein>
    <submittedName>
        <fullName evidence="2">Carbohydrate binding family 6</fullName>
    </submittedName>
</protein>
<sequence>MKNRAILTVLMGTVLFSQSSLVLANTVPLPDHHHIYINVANDSGSQYGSGPDGSYYIKADGGGLNQLHITTDSSIAGVNGQVTTQNIDTSSTSGTFWVSTTGGRGYNDAIILLASVQGPVSDDFSLSITSSGYQWTPTMNQTVGADIRYVSGAVDETFSKSDFLYGPNTAKPGPGNGWVLPFYSGQDINDPSTASYLLFIDLYVGNTSDRSLIDSGNAKVEFTVSGLYETTLAFNAYAYALSSNTGGDSIDWTNRLSTNLADPGQSGYSITTTAVAPVPLPPAVWLLGSALAGFGFIGRRQRNSAASRTFSAL</sequence>
<proteinExistence type="predicted"/>
<organism evidence="2 3">
    <name type="scientific">Methylocaldum marinum</name>
    <dbReference type="NCBI Taxonomy" id="1432792"/>
    <lineage>
        <taxon>Bacteria</taxon>
        <taxon>Pseudomonadati</taxon>
        <taxon>Pseudomonadota</taxon>
        <taxon>Gammaproteobacteria</taxon>
        <taxon>Methylococcales</taxon>
        <taxon>Methylococcaceae</taxon>
        <taxon>Methylocaldum</taxon>
    </lineage>
</organism>
<reference evidence="2 3" key="1">
    <citation type="submission" date="2016-12" db="EMBL/GenBank/DDBJ databases">
        <title>Genome sequencing of Methylocaldum marinum.</title>
        <authorList>
            <person name="Takeuchi M."/>
            <person name="Kamagata Y."/>
            <person name="Hiraoka S."/>
            <person name="Oshima K."/>
            <person name="Hattori M."/>
            <person name="Iwasaki W."/>
        </authorList>
    </citation>
    <scope>NUCLEOTIDE SEQUENCE [LARGE SCALE GENOMIC DNA]</scope>
    <source>
        <strain evidence="2 3">S8</strain>
    </source>
</reference>
<dbReference type="RefSeq" id="WP_145986547.1">
    <property type="nucleotide sequence ID" value="NZ_AP017928.1"/>
</dbReference>
<feature type="signal peptide" evidence="1">
    <location>
        <begin position="1"/>
        <end position="24"/>
    </location>
</feature>
<evidence type="ECO:0000313" key="2">
    <source>
        <dbReference type="EMBL" id="BBA35034.1"/>
    </source>
</evidence>
<dbReference type="Proteomes" id="UP000266313">
    <property type="component" value="Chromosome"/>
</dbReference>
<keyword evidence="3" id="KW-1185">Reference proteome</keyword>
<dbReference type="AlphaFoldDB" id="A0A250KU47"/>
<evidence type="ECO:0000313" key="3">
    <source>
        <dbReference type="Proteomes" id="UP000266313"/>
    </source>
</evidence>
<feature type="chain" id="PRO_5012083649" evidence="1">
    <location>
        <begin position="25"/>
        <end position="313"/>
    </location>
</feature>
<accession>A0A250KU47</accession>
<evidence type="ECO:0000256" key="1">
    <source>
        <dbReference type="SAM" id="SignalP"/>
    </source>
</evidence>
<dbReference type="EMBL" id="AP017928">
    <property type="protein sequence ID" value="BBA35034.1"/>
    <property type="molecule type" value="Genomic_DNA"/>
</dbReference>